<dbReference type="InterPro" id="IPR027417">
    <property type="entry name" value="P-loop_NTPase"/>
</dbReference>
<evidence type="ECO:0000259" key="3">
    <source>
        <dbReference type="Pfam" id="PF24883"/>
    </source>
</evidence>
<evidence type="ECO:0000259" key="2">
    <source>
        <dbReference type="Pfam" id="PF22939"/>
    </source>
</evidence>
<dbReference type="OrthoDB" id="1658288at2759"/>
<dbReference type="PANTHER" id="PTHR10039">
    <property type="entry name" value="AMELOGENIN"/>
    <property type="match status" value="1"/>
</dbReference>
<dbReference type="AlphaFoldDB" id="A0A9X0DMH9"/>
<dbReference type="SMART" id="SM00320">
    <property type="entry name" value="WD40"/>
    <property type="match status" value="6"/>
</dbReference>
<evidence type="ECO:0000256" key="1">
    <source>
        <dbReference type="ARBA" id="ARBA00022737"/>
    </source>
</evidence>
<proteinExistence type="predicted"/>
<gene>
    <name evidence="4" type="ORF">OCU04_004526</name>
</gene>
<evidence type="ECO:0000313" key="4">
    <source>
        <dbReference type="EMBL" id="KAJ8067157.1"/>
    </source>
</evidence>
<feature type="domain" description="Nephrocystin 3-like N-terminal" evidence="3">
    <location>
        <begin position="89"/>
        <end position="254"/>
    </location>
</feature>
<accession>A0A9X0DMH9</accession>
<dbReference type="Proteomes" id="UP001152300">
    <property type="component" value="Unassembled WGS sequence"/>
</dbReference>
<feature type="domain" description="GPI inositol-deacylase winged helix" evidence="2">
    <location>
        <begin position="367"/>
        <end position="437"/>
    </location>
</feature>
<name>A0A9X0DMH9_9HELO</name>
<evidence type="ECO:0008006" key="6">
    <source>
        <dbReference type="Google" id="ProtNLM"/>
    </source>
</evidence>
<keyword evidence="1" id="KW-0677">Repeat</keyword>
<organism evidence="4 5">
    <name type="scientific">Sclerotinia nivalis</name>
    <dbReference type="NCBI Taxonomy" id="352851"/>
    <lineage>
        <taxon>Eukaryota</taxon>
        <taxon>Fungi</taxon>
        <taxon>Dikarya</taxon>
        <taxon>Ascomycota</taxon>
        <taxon>Pezizomycotina</taxon>
        <taxon>Leotiomycetes</taxon>
        <taxon>Helotiales</taxon>
        <taxon>Sclerotiniaceae</taxon>
        <taxon>Sclerotinia</taxon>
    </lineage>
</organism>
<dbReference type="InterPro" id="IPR056884">
    <property type="entry name" value="NPHP3-like_N"/>
</dbReference>
<dbReference type="Pfam" id="PF22939">
    <property type="entry name" value="WHD_GPIID"/>
    <property type="match status" value="1"/>
</dbReference>
<keyword evidence="5" id="KW-1185">Reference proteome</keyword>
<dbReference type="SUPFAM" id="SSF50998">
    <property type="entry name" value="Quinoprotein alcohol dehydrogenase-like"/>
    <property type="match status" value="1"/>
</dbReference>
<dbReference type="InterPro" id="IPR001680">
    <property type="entry name" value="WD40_rpt"/>
</dbReference>
<dbReference type="Pfam" id="PF24883">
    <property type="entry name" value="NPHP3_N"/>
    <property type="match status" value="1"/>
</dbReference>
<dbReference type="InterPro" id="IPR015943">
    <property type="entry name" value="WD40/YVTN_repeat-like_dom_sf"/>
</dbReference>
<comment type="caution">
    <text evidence="4">The sequence shown here is derived from an EMBL/GenBank/DDBJ whole genome shotgun (WGS) entry which is preliminary data.</text>
</comment>
<dbReference type="Gene3D" id="2.130.10.10">
    <property type="entry name" value="YVTN repeat-like/Quinoprotein amine dehydrogenase"/>
    <property type="match status" value="2"/>
</dbReference>
<dbReference type="PANTHER" id="PTHR10039:SF16">
    <property type="entry name" value="GPI INOSITOL-DEACYLASE"/>
    <property type="match status" value="1"/>
</dbReference>
<dbReference type="InterPro" id="IPR011047">
    <property type="entry name" value="Quinoprotein_ADH-like_sf"/>
</dbReference>
<dbReference type="Gene3D" id="3.40.50.300">
    <property type="entry name" value="P-loop containing nucleotide triphosphate hydrolases"/>
    <property type="match status" value="1"/>
</dbReference>
<dbReference type="InterPro" id="IPR054471">
    <property type="entry name" value="GPIID_WHD"/>
</dbReference>
<dbReference type="EMBL" id="JAPEIS010000004">
    <property type="protein sequence ID" value="KAJ8067157.1"/>
    <property type="molecule type" value="Genomic_DNA"/>
</dbReference>
<protein>
    <recommendedName>
        <fullName evidence="6">NACHT domain-containing protein</fullName>
    </recommendedName>
</protein>
<dbReference type="SUPFAM" id="SSF52540">
    <property type="entry name" value="P-loop containing nucleoside triphosphate hydrolases"/>
    <property type="match status" value="1"/>
</dbReference>
<sequence>MSKFRDLGDTNYIDVRNILRWLMNKLLSEDAYGLKQTLPDLKQLKITTENIMMAMPDKTSITKRLINILGVPENFKEDLEYLSGRTMQGSCQWLLERQAVRDWAGDSPNATGTLWLSGKPGSGKSTLASFVIGTLNNGPFSGKCQYHFFLAGNQTKRTLSYTLRSIAMQVALSHDAFCAKLLDLNDKTNMTFGQQQFSVIWEKIFEGILFRIPFQGPLFWVFDGVDEAETSTRLIQHLSKIRSASKINLLLISRATKDLVQGIDEHLPTAIHAAISAVDTENDIRDYVRGFVFKILPSDHSQEEIIQQILKKASGSFLWVKLALDKIRNNWHTKEDIKAALTELPEGMETLYARMIGIIHDQPRKTCEMATRILTWVACSFRPLGIEELKIGLLPEFVNFVNLRYTIEEICGHFVVIDKSKIHLIHETARQFLFRKTTDLNIRIIDHEGHEHIAIVCMNFLSDASKWRSVFTRIQVHRQARPTRNVGDTANAAFDSHSFLFYALSFWAYHVSLATSISDDLLEAVLAFLESHCLLWINGVALLQNLRILTQAAQHLKTYVKNGAHVNQSKQPLSLVLNRDNELRQWATDLIRVVGQSGNNIVESPSSVHKHVIPFCPKESIIRRSFDHVGHSTFSVTGLSSNSWDDCVARLTMGDEQTVSKIICKDTFFVTLIASNDGTLVIWHSETCQEARRFDHGEWVNSVFSSKSSSLVATAGFNTTKIWDISTGQELHSLSKRSHIRTKAIAFGHKDEEVLIGYDDCSIQCIELATEQEKWRFVAKDPASIDYNIARCVSFSPDLTQVAFVFRGRPVFVWTIQQDSIFIPPKRCICAEDKFRPEADALNNPEQILWQLDSNHLLILYEDTKVIDWNVADDEQLQYDYLGARVMELSVDGNLLLTSDNNGTLSIWMVPEYRLAYRLKCDELVIDLAFSSDTTRFYDIRGSFCNVWEPDALFRADGFDQDGMSSTYETIESEPVLSKDENDKVPVTALVCDHSDRFFCCGKEDRTVTMYDNLDGSKVRKLFNHSSTSSVIRFSWSVSEKYFASADDSGKIIIKRLEPPTSSVSRKWAVFPVLELRIKEAVEQFLFSTEEEYLLIVSATIACVIKLKSKKEICRLQHPFQKCGIWINHPKRRETLLNMGSREEQEYEWKTLNIIEHSPISSSLATFEFDEKFDSIQRSVQIWGQWIVLGVFASMGHKFIDILDLDNGARGFHGSTPSPLGRTRVEGLAKHVNRLIGCFNDRIVFLDD</sequence>
<evidence type="ECO:0000313" key="5">
    <source>
        <dbReference type="Proteomes" id="UP001152300"/>
    </source>
</evidence>
<reference evidence="4" key="1">
    <citation type="submission" date="2022-11" db="EMBL/GenBank/DDBJ databases">
        <title>Genome Resource of Sclerotinia nivalis Strain SnTB1, a Plant Pathogen Isolated from American Ginseng.</title>
        <authorList>
            <person name="Fan S."/>
        </authorList>
    </citation>
    <scope>NUCLEOTIDE SEQUENCE</scope>
    <source>
        <strain evidence="4">SnTB1</strain>
    </source>
</reference>